<feature type="region of interest" description="Disordered" evidence="1">
    <location>
        <begin position="165"/>
        <end position="189"/>
    </location>
</feature>
<proteinExistence type="predicted"/>
<dbReference type="AlphaFoldDB" id="E2AJR1"/>
<evidence type="ECO:0000313" key="3">
    <source>
        <dbReference type="Proteomes" id="UP000000311"/>
    </source>
</evidence>
<evidence type="ECO:0000313" key="2">
    <source>
        <dbReference type="EMBL" id="EFN66345.1"/>
    </source>
</evidence>
<organism evidence="3">
    <name type="scientific">Camponotus floridanus</name>
    <name type="common">Florida carpenter ant</name>
    <dbReference type="NCBI Taxonomy" id="104421"/>
    <lineage>
        <taxon>Eukaryota</taxon>
        <taxon>Metazoa</taxon>
        <taxon>Ecdysozoa</taxon>
        <taxon>Arthropoda</taxon>
        <taxon>Hexapoda</taxon>
        <taxon>Insecta</taxon>
        <taxon>Pterygota</taxon>
        <taxon>Neoptera</taxon>
        <taxon>Endopterygota</taxon>
        <taxon>Hymenoptera</taxon>
        <taxon>Apocrita</taxon>
        <taxon>Aculeata</taxon>
        <taxon>Formicoidea</taxon>
        <taxon>Formicidae</taxon>
        <taxon>Formicinae</taxon>
        <taxon>Camponotus</taxon>
    </lineage>
</organism>
<protein>
    <submittedName>
        <fullName evidence="2">Uncharacterized protein</fullName>
    </submittedName>
</protein>
<sequence>MNPPCGGPILEEHHPEQPLWRENAFGASKGGNCSNRPHWGKGSPCGDGKWPMASWRSQIRRRCFNNATVTVTTDYVVSDSCLFSLETIERAMRGELNNTQRTLYISSSFVPRYEIFKEKIQQENNQMNAGQRVSVEALDKIYFFSTSVHYATWKDHRCDLSAAVTLPTMQPPPPKPPPPSSRPHIAPREGRVGGCAAARVDLPETLPAFFLLSGDPLSNILEDTKLLPRPTKLADIRKDFVPSFCLVRPQSFSKHHNPDQLATIS</sequence>
<name>E2AJR1_CAMFO</name>
<accession>E2AJR1</accession>
<dbReference type="EMBL" id="GL440062">
    <property type="protein sequence ID" value="EFN66345.1"/>
    <property type="molecule type" value="Genomic_DNA"/>
</dbReference>
<evidence type="ECO:0000256" key="1">
    <source>
        <dbReference type="SAM" id="MobiDB-lite"/>
    </source>
</evidence>
<dbReference type="InParanoid" id="E2AJR1"/>
<keyword evidence="3" id="KW-1185">Reference proteome</keyword>
<reference evidence="2 3" key="1">
    <citation type="journal article" date="2010" name="Science">
        <title>Genomic comparison of the ants Camponotus floridanus and Harpegnathos saltator.</title>
        <authorList>
            <person name="Bonasio R."/>
            <person name="Zhang G."/>
            <person name="Ye C."/>
            <person name="Mutti N.S."/>
            <person name="Fang X."/>
            <person name="Qin N."/>
            <person name="Donahue G."/>
            <person name="Yang P."/>
            <person name="Li Q."/>
            <person name="Li C."/>
            <person name="Zhang P."/>
            <person name="Huang Z."/>
            <person name="Berger S.L."/>
            <person name="Reinberg D."/>
            <person name="Wang J."/>
            <person name="Liebig J."/>
        </authorList>
    </citation>
    <scope>NUCLEOTIDE SEQUENCE [LARGE SCALE GENOMIC DNA]</scope>
    <source>
        <strain evidence="3">C129</strain>
    </source>
</reference>
<dbReference type="Proteomes" id="UP000000311">
    <property type="component" value="Unassembled WGS sequence"/>
</dbReference>
<gene>
    <name evidence="2" type="ORF">EAG_07089</name>
</gene>
<feature type="compositionally biased region" description="Pro residues" evidence="1">
    <location>
        <begin position="169"/>
        <end position="181"/>
    </location>
</feature>